<dbReference type="Pfam" id="PF10129">
    <property type="entry name" value="OpgC_C"/>
    <property type="match status" value="1"/>
</dbReference>
<dbReference type="AlphaFoldDB" id="A0A1H8KQ24"/>
<evidence type="ECO:0000313" key="2">
    <source>
        <dbReference type="EMBL" id="SEN94995.1"/>
    </source>
</evidence>
<keyword evidence="3" id="KW-1185">Reference proteome</keyword>
<accession>A0A1H8KQ24</accession>
<gene>
    <name evidence="2" type="ORF">SAMN05216227_10342</name>
</gene>
<dbReference type="RefSeq" id="WP_050519889.1">
    <property type="nucleotide sequence ID" value="NZ_FOCO01000034.1"/>
</dbReference>
<feature type="transmembrane region" description="Helical" evidence="1">
    <location>
        <begin position="231"/>
        <end position="254"/>
    </location>
</feature>
<feature type="transmembrane region" description="Helical" evidence="1">
    <location>
        <begin position="87"/>
        <end position="107"/>
    </location>
</feature>
<dbReference type="PANTHER" id="PTHR38592:SF3">
    <property type="entry name" value="BLL4819 PROTEIN"/>
    <property type="match status" value="1"/>
</dbReference>
<sequence>MPNPPHTRDHRIDLLRGLALMMIFINHIPGTLWENFTSRNFGFSDAAEGFVLMSGIAAGLAYGPAFLRGTPSLAAALRPWRRAFTIWWVHCVVIGCILAMFIAANHLPGIADMAYRRNIILAVDDPVALLLPLLTLGHHFAYADILPLYVLLMIAAPALLFACARAPKATMLASLALWFAVGMLKYKMPTWPTDNGWSFNPMAWQVLFVAGILTGLALRQGRRVLPINTNALRLAIAFLVVAALWNQVPVIGAWGGHGLWMLHEYAYVPHVFTSFDKSFVFFPRLLHILALAYVLSALPIVKTIAAAPRVAPITLLGRHSLPVFATSSVLAYAAQLIKALTPSSAALDTALIATGFCILFLVAHLRDRQRSPKLGLAAAV</sequence>
<reference evidence="2 3" key="1">
    <citation type="submission" date="2016-10" db="EMBL/GenBank/DDBJ databases">
        <authorList>
            <person name="de Groot N.N."/>
        </authorList>
    </citation>
    <scope>NUCLEOTIDE SEQUENCE [LARGE SCALE GENOMIC DNA]</scope>
    <source>
        <strain evidence="2 3">CGMCC 1.10836</strain>
    </source>
</reference>
<keyword evidence="1" id="KW-0812">Transmembrane</keyword>
<feature type="transmembrane region" description="Helical" evidence="1">
    <location>
        <begin position="169"/>
        <end position="186"/>
    </location>
</feature>
<feature type="transmembrane region" description="Helical" evidence="1">
    <location>
        <begin position="12"/>
        <end position="29"/>
    </location>
</feature>
<dbReference type="OrthoDB" id="9775975at2"/>
<evidence type="ECO:0000256" key="1">
    <source>
        <dbReference type="SAM" id="Phobius"/>
    </source>
</evidence>
<feature type="transmembrane region" description="Helical" evidence="1">
    <location>
        <begin position="346"/>
        <end position="365"/>
    </location>
</feature>
<dbReference type="EMBL" id="FOCO01000034">
    <property type="protein sequence ID" value="SEN94995.1"/>
    <property type="molecule type" value="Genomic_DNA"/>
</dbReference>
<feature type="transmembrane region" description="Helical" evidence="1">
    <location>
        <begin position="321"/>
        <end position="340"/>
    </location>
</feature>
<feature type="transmembrane region" description="Helical" evidence="1">
    <location>
        <begin position="140"/>
        <end position="162"/>
    </location>
</feature>
<dbReference type="PANTHER" id="PTHR38592">
    <property type="entry name" value="BLL4819 PROTEIN"/>
    <property type="match status" value="1"/>
</dbReference>
<keyword evidence="1" id="KW-0472">Membrane</keyword>
<dbReference type="Proteomes" id="UP000183002">
    <property type="component" value="Unassembled WGS sequence"/>
</dbReference>
<dbReference type="InterPro" id="IPR014550">
    <property type="entry name" value="UCP028704_OpgC"/>
</dbReference>
<feature type="transmembrane region" description="Helical" evidence="1">
    <location>
        <begin position="202"/>
        <end position="219"/>
    </location>
</feature>
<feature type="transmembrane region" description="Helical" evidence="1">
    <location>
        <begin position="49"/>
        <end position="67"/>
    </location>
</feature>
<evidence type="ECO:0008006" key="4">
    <source>
        <dbReference type="Google" id="ProtNLM"/>
    </source>
</evidence>
<organism evidence="2 3">
    <name type="scientific">Pseudorhodobacter antarcticus</name>
    <dbReference type="NCBI Taxonomy" id="1077947"/>
    <lineage>
        <taxon>Bacteria</taxon>
        <taxon>Pseudomonadati</taxon>
        <taxon>Pseudomonadota</taxon>
        <taxon>Alphaproteobacteria</taxon>
        <taxon>Rhodobacterales</taxon>
        <taxon>Paracoccaceae</taxon>
        <taxon>Pseudorhodobacter</taxon>
    </lineage>
</organism>
<protein>
    <recommendedName>
        <fullName evidence="4">OpgC protein</fullName>
    </recommendedName>
</protein>
<evidence type="ECO:0000313" key="3">
    <source>
        <dbReference type="Proteomes" id="UP000183002"/>
    </source>
</evidence>
<proteinExistence type="predicted"/>
<keyword evidence="1" id="KW-1133">Transmembrane helix</keyword>
<feature type="transmembrane region" description="Helical" evidence="1">
    <location>
        <begin position="281"/>
        <end position="301"/>
    </location>
</feature>
<dbReference type="STRING" id="1077947.SAMN05216227_10342"/>
<dbReference type="PIRSF" id="PIRSF028704">
    <property type="entry name" value="UPC028704"/>
    <property type="match status" value="1"/>
</dbReference>
<name>A0A1H8KQ24_9RHOB</name>